<protein>
    <recommendedName>
        <fullName evidence="1">Bacterial mobilisation domain-containing protein</fullName>
    </recommendedName>
</protein>
<dbReference type="InterPro" id="IPR008687">
    <property type="entry name" value="MobC"/>
</dbReference>
<evidence type="ECO:0000259" key="1">
    <source>
        <dbReference type="Pfam" id="PF05713"/>
    </source>
</evidence>
<dbReference type="eggNOG" id="ENOG50330VM">
    <property type="taxonomic scope" value="Bacteria"/>
</dbReference>
<proteinExistence type="predicted"/>
<dbReference type="Proteomes" id="UP000001868">
    <property type="component" value="Chromosome"/>
</dbReference>
<sequence>MPMFSVRVSEDQAVRFDAAAAGAGGRSALLRRLINEAGVGPEASPGRSLRQPRTGARLMVRLTPADAALVDRQSHEMGLRRAAWVAGLVSAHVRGRPTFAASDHGALAAIAGEIRRIGVNVNQIARALNTAVLEGRVLDAELTSISALQNELRAHVFGLREAFAGNLAYWDTAW</sequence>
<keyword evidence="3" id="KW-1185">Reference proteome</keyword>
<dbReference type="EMBL" id="CP000747">
    <property type="protein sequence ID" value="ACG78769.1"/>
    <property type="molecule type" value="Genomic_DNA"/>
</dbReference>
<dbReference type="Pfam" id="PF05713">
    <property type="entry name" value="MobC"/>
    <property type="match status" value="1"/>
</dbReference>
<dbReference type="AlphaFoldDB" id="B4RFV6"/>
<dbReference type="KEGG" id="pzu:PHZ_c2359"/>
<organism evidence="2 3">
    <name type="scientific">Phenylobacterium zucineum (strain HLK1)</name>
    <dbReference type="NCBI Taxonomy" id="450851"/>
    <lineage>
        <taxon>Bacteria</taxon>
        <taxon>Pseudomonadati</taxon>
        <taxon>Pseudomonadota</taxon>
        <taxon>Alphaproteobacteria</taxon>
        <taxon>Caulobacterales</taxon>
        <taxon>Caulobacteraceae</taxon>
        <taxon>Phenylobacterium</taxon>
    </lineage>
</organism>
<dbReference type="HOGENOM" id="CLU_107931_0_0_5"/>
<evidence type="ECO:0000313" key="3">
    <source>
        <dbReference type="Proteomes" id="UP000001868"/>
    </source>
</evidence>
<accession>B4RFV6</accession>
<feature type="domain" description="Bacterial mobilisation" evidence="1">
    <location>
        <begin position="113"/>
        <end position="152"/>
    </location>
</feature>
<reference evidence="2 3" key="1">
    <citation type="journal article" date="2008" name="BMC Genomics">
        <title>Complete genome of Phenylobacterium zucineum - a novel facultative intracellular bacterium isolated from human erythroleukemia cell line K562.</title>
        <authorList>
            <person name="Luo Y."/>
            <person name="Xu X."/>
            <person name="Ding Z."/>
            <person name="Liu Z."/>
            <person name="Zhang B."/>
            <person name="Yan Z."/>
            <person name="Sun J."/>
            <person name="Hu S."/>
            <person name="Hu X."/>
        </authorList>
    </citation>
    <scope>NUCLEOTIDE SEQUENCE [LARGE SCALE GENOMIC DNA]</scope>
    <source>
        <strain evidence="2 3">HLK1</strain>
    </source>
</reference>
<evidence type="ECO:0000313" key="2">
    <source>
        <dbReference type="EMBL" id="ACG78769.1"/>
    </source>
</evidence>
<name>B4RFV6_PHEZH</name>
<dbReference type="STRING" id="450851.PHZ_c2359"/>
<gene>
    <name evidence="2" type="ordered locus">PHZ_c2359</name>
</gene>